<evidence type="ECO:0000256" key="1">
    <source>
        <dbReference type="ARBA" id="ARBA00022448"/>
    </source>
</evidence>
<dbReference type="GO" id="GO:0015808">
    <property type="term" value="P:L-alanine transport"/>
    <property type="evidence" value="ECO:0007669"/>
    <property type="project" value="TreeGrafter"/>
</dbReference>
<dbReference type="GO" id="GO:0042941">
    <property type="term" value="P:D-alanine transmembrane transport"/>
    <property type="evidence" value="ECO:0007669"/>
    <property type="project" value="TreeGrafter"/>
</dbReference>
<dbReference type="GO" id="GO:0016887">
    <property type="term" value="F:ATP hydrolysis activity"/>
    <property type="evidence" value="ECO:0007669"/>
    <property type="project" value="InterPro"/>
</dbReference>
<evidence type="ECO:0000256" key="3">
    <source>
        <dbReference type="ARBA" id="ARBA00022840"/>
    </source>
</evidence>
<evidence type="ECO:0000259" key="4">
    <source>
        <dbReference type="PROSITE" id="PS50893"/>
    </source>
</evidence>
<dbReference type="EMBL" id="CP039925">
    <property type="protein sequence ID" value="QCL98103.1"/>
    <property type="molecule type" value="Genomic_DNA"/>
</dbReference>
<dbReference type="InterPro" id="IPR032823">
    <property type="entry name" value="BCA_ABC_TP_C"/>
</dbReference>
<dbReference type="InterPro" id="IPR003593">
    <property type="entry name" value="AAA+_ATPase"/>
</dbReference>
<dbReference type="SMART" id="SM00382">
    <property type="entry name" value="AAA"/>
    <property type="match status" value="1"/>
</dbReference>
<dbReference type="Pfam" id="PF12399">
    <property type="entry name" value="BCA_ABC_TP_C"/>
    <property type="match status" value="1"/>
</dbReference>
<dbReference type="InterPro" id="IPR003439">
    <property type="entry name" value="ABC_transporter-like_ATP-bd"/>
</dbReference>
<proteinExistence type="predicted"/>
<sequence length="256" mass="27979">MLLSKLFPKDAFGADGARRELTVNNLTVRFQGLSAISNVTLSIGGNEIVGLIGPNGAGKTTLVNCLTGFQKPTEGQILFNGHDTTRWTAKTFRRRGVARTFQGGRLFKDMTVLENALVTGVALGMGSREARVQARALLDWTGLKDRYDHLASSLAYTDQRRLGIARALMVSPRFVLLDEPAAGMSDTETEELMGIIGEMPKMFDCSVMLIEHNMHLVMSICGRVHVLDGGKTLAEGVPEEIKRHEAVINAYLGMEE</sequence>
<dbReference type="GO" id="GO:0015192">
    <property type="term" value="F:L-phenylalanine transmembrane transporter activity"/>
    <property type="evidence" value="ECO:0007669"/>
    <property type="project" value="TreeGrafter"/>
</dbReference>
<evidence type="ECO:0000256" key="2">
    <source>
        <dbReference type="ARBA" id="ARBA00022741"/>
    </source>
</evidence>
<dbReference type="Proteomes" id="UP000298649">
    <property type="component" value="Plasmid pAtCFBP7129b"/>
</dbReference>
<evidence type="ECO:0000313" key="5">
    <source>
        <dbReference type="EMBL" id="QCL98103.1"/>
    </source>
</evidence>
<dbReference type="SUPFAM" id="SSF52540">
    <property type="entry name" value="P-loop containing nucleoside triphosphate hydrolases"/>
    <property type="match status" value="1"/>
</dbReference>
<keyword evidence="1" id="KW-0813">Transport</keyword>
<keyword evidence="2" id="KW-0547">Nucleotide-binding</keyword>
<name>A0A4D7Z6J9_AGRTU</name>
<gene>
    <name evidence="5" type="ORF">CFBP7129_28340</name>
</gene>
<dbReference type="Gene3D" id="3.40.50.300">
    <property type="entry name" value="P-loop containing nucleotide triphosphate hydrolases"/>
    <property type="match status" value="1"/>
</dbReference>
<dbReference type="GO" id="GO:1903806">
    <property type="term" value="P:L-isoleucine import across plasma membrane"/>
    <property type="evidence" value="ECO:0007669"/>
    <property type="project" value="TreeGrafter"/>
</dbReference>
<dbReference type="GO" id="GO:1903805">
    <property type="term" value="P:L-valine import across plasma membrane"/>
    <property type="evidence" value="ECO:0007669"/>
    <property type="project" value="TreeGrafter"/>
</dbReference>
<protein>
    <submittedName>
        <fullName evidence="5">ABC transporter ATP-binding protein</fullName>
    </submittedName>
</protein>
<dbReference type="RefSeq" id="WP_080850726.1">
    <property type="nucleotide sequence ID" value="NZ_CP039925.1"/>
</dbReference>
<dbReference type="GO" id="GO:0005524">
    <property type="term" value="F:ATP binding"/>
    <property type="evidence" value="ECO:0007669"/>
    <property type="project" value="UniProtKB-KW"/>
</dbReference>
<dbReference type="GO" id="GO:0015188">
    <property type="term" value="F:L-isoleucine transmembrane transporter activity"/>
    <property type="evidence" value="ECO:0007669"/>
    <property type="project" value="TreeGrafter"/>
</dbReference>
<keyword evidence="5" id="KW-0614">Plasmid</keyword>
<geneLocation type="plasmid" evidence="6">
    <name>patcfbp7129b</name>
</geneLocation>
<dbReference type="PANTHER" id="PTHR45772:SF7">
    <property type="entry name" value="AMINO ACID ABC TRANSPORTER ATP-BINDING PROTEIN"/>
    <property type="match status" value="1"/>
</dbReference>
<reference evidence="5 6" key="1">
    <citation type="submission" date="2019-04" db="EMBL/GenBank/DDBJ databases">
        <title>Complete genome sequence of Agrobacterium tumefaciens CFBP7129.</title>
        <authorList>
            <person name="Haryono M."/>
            <person name="Lin Y.-C."/>
            <person name="Lai E.-M."/>
            <person name="Kuo C.-H."/>
        </authorList>
    </citation>
    <scope>NUCLEOTIDE SEQUENCE [LARGE SCALE GENOMIC DNA]</scope>
    <source>
        <strain evidence="5 6">CFBP7129</strain>
        <plasmid evidence="6">patcfbp7129b</plasmid>
    </source>
</reference>
<dbReference type="PANTHER" id="PTHR45772">
    <property type="entry name" value="CONSERVED COMPONENT OF ABC TRANSPORTER FOR NATURAL AMINO ACIDS-RELATED"/>
    <property type="match status" value="1"/>
</dbReference>
<organism evidence="5 6">
    <name type="scientific">Agrobacterium tumefaciens</name>
    <dbReference type="NCBI Taxonomy" id="358"/>
    <lineage>
        <taxon>Bacteria</taxon>
        <taxon>Pseudomonadati</taxon>
        <taxon>Pseudomonadota</taxon>
        <taxon>Alphaproteobacteria</taxon>
        <taxon>Hyphomicrobiales</taxon>
        <taxon>Rhizobiaceae</taxon>
        <taxon>Rhizobium/Agrobacterium group</taxon>
        <taxon>Agrobacterium</taxon>
        <taxon>Agrobacterium tumefaciens complex</taxon>
    </lineage>
</organism>
<dbReference type="InterPro" id="IPR051120">
    <property type="entry name" value="ABC_AA/LPS_Transport"/>
</dbReference>
<dbReference type="GO" id="GO:0005886">
    <property type="term" value="C:plasma membrane"/>
    <property type="evidence" value="ECO:0007669"/>
    <property type="project" value="TreeGrafter"/>
</dbReference>
<dbReference type="PROSITE" id="PS50893">
    <property type="entry name" value="ABC_TRANSPORTER_2"/>
    <property type="match status" value="1"/>
</dbReference>
<keyword evidence="3 5" id="KW-0067">ATP-binding</keyword>
<dbReference type="AlphaFoldDB" id="A0A4D7Z6J9"/>
<dbReference type="GO" id="GO:0005304">
    <property type="term" value="F:L-valine transmembrane transporter activity"/>
    <property type="evidence" value="ECO:0007669"/>
    <property type="project" value="TreeGrafter"/>
</dbReference>
<dbReference type="Pfam" id="PF00005">
    <property type="entry name" value="ABC_tran"/>
    <property type="match status" value="1"/>
</dbReference>
<accession>A0A4D7Z6J9</accession>
<evidence type="ECO:0000313" key="6">
    <source>
        <dbReference type="Proteomes" id="UP000298649"/>
    </source>
</evidence>
<dbReference type="InterPro" id="IPR027417">
    <property type="entry name" value="P-loop_NTPase"/>
</dbReference>
<feature type="domain" description="ABC transporter" evidence="4">
    <location>
        <begin position="21"/>
        <end position="254"/>
    </location>
</feature>
<dbReference type="CDD" id="cd03219">
    <property type="entry name" value="ABC_Mj1267_LivG_branched"/>
    <property type="match status" value="1"/>
</dbReference>